<keyword evidence="3" id="KW-1185">Reference proteome</keyword>
<feature type="domain" description="NADH-quinone oxidoreductase subunit D" evidence="1">
    <location>
        <begin position="120"/>
        <end position="369"/>
    </location>
</feature>
<dbReference type="STRING" id="74969.FAD_0621"/>
<evidence type="ECO:0000313" key="2">
    <source>
        <dbReference type="EMBL" id="ARD84532.1"/>
    </source>
</evidence>
<organism evidence="2 3">
    <name type="scientific">Ferroplasma acidiphilum</name>
    <dbReference type="NCBI Taxonomy" id="74969"/>
    <lineage>
        <taxon>Archaea</taxon>
        <taxon>Methanobacteriati</taxon>
        <taxon>Thermoplasmatota</taxon>
        <taxon>Thermoplasmata</taxon>
        <taxon>Thermoplasmatales</taxon>
        <taxon>Ferroplasmaceae</taxon>
        <taxon>Ferroplasma</taxon>
    </lineage>
</organism>
<sequence>MVVSHWIELNVGPVHPSTHGIYRFRVKLNEETVEDVDITIGYLHRNAEKICELSYYANNTIYFDRMDYIDAMNMELAYLRAAETLMGMEVPERAQWIRMIMAELSRIAARMVGIGALGLDLGMLTPFFHTFHEREKIQNIFVEASGGRQEVNYMSIGGVYQDFNDTIIEEIKEFISGFKGKLEEIVKMYLDSEVFWQRNQGTGILEPEVALDYGVTGPMLRASGIAYDVRKDSPYLFYDNVNFDVPVTNTKDNLGRFLLKAEELRQSIKIIEQCLAKLPDGPFFNPKAKKSAMLLLKGQGDVFTRVESESGEYGVFIRGDGGLKPYRIHARSPSFKNLAVVPVMARGGLIADLIATIASTDAVAGEVDR</sequence>
<dbReference type="GeneID" id="31676126"/>
<dbReference type="NCBIfam" id="NF004739">
    <property type="entry name" value="PRK06075.1"/>
    <property type="match status" value="1"/>
</dbReference>
<evidence type="ECO:0000313" key="3">
    <source>
        <dbReference type="Proteomes" id="UP000192050"/>
    </source>
</evidence>
<reference evidence="2 3" key="1">
    <citation type="submission" date="2011-10" db="EMBL/GenBank/DDBJ databases">
        <title>Metabolic and evolutionary patterns in the extreme acidophile Ferroplasma acidiphilum.</title>
        <authorList>
            <person name="Golyshina O.V."/>
            <person name="Kozyavkin S.A."/>
            <person name="Tatusov R.L."/>
            <person name="Slesarev A.I."/>
            <person name="Golyshin P.N."/>
        </authorList>
    </citation>
    <scope>NUCLEOTIDE SEQUENCE [LARGE SCALE GENOMIC DNA]</scope>
    <source>
        <strain evidence="3">Y</strain>
    </source>
</reference>
<dbReference type="EMBL" id="CP015363">
    <property type="protein sequence ID" value="ARD84532.1"/>
    <property type="molecule type" value="Genomic_DNA"/>
</dbReference>
<dbReference type="InterPro" id="IPR001135">
    <property type="entry name" value="NADH_Q_OxRdtase_suD"/>
</dbReference>
<dbReference type="PANTHER" id="PTHR11993">
    <property type="entry name" value="NADH-UBIQUINONE OXIDOREDUCTASE 49 KDA SUBUNIT"/>
    <property type="match status" value="1"/>
</dbReference>
<proteinExistence type="inferred from homology"/>
<dbReference type="Pfam" id="PF00346">
    <property type="entry name" value="Complex1_49kDa"/>
    <property type="match status" value="1"/>
</dbReference>
<dbReference type="GO" id="GO:0051287">
    <property type="term" value="F:NAD binding"/>
    <property type="evidence" value="ECO:0007669"/>
    <property type="project" value="InterPro"/>
</dbReference>
<dbReference type="InterPro" id="IPR029014">
    <property type="entry name" value="NiFe-Hase_large"/>
</dbReference>
<dbReference type="Gene3D" id="1.10.645.10">
    <property type="entry name" value="Cytochrome-c3 Hydrogenase, chain B"/>
    <property type="match status" value="1"/>
</dbReference>
<name>A0A1V0N305_9ARCH</name>
<dbReference type="InterPro" id="IPR022885">
    <property type="entry name" value="NDH1_su_D/H"/>
</dbReference>
<dbReference type="PANTHER" id="PTHR11993:SF10">
    <property type="entry name" value="NADH DEHYDROGENASE [UBIQUINONE] IRON-SULFUR PROTEIN 2, MITOCHONDRIAL"/>
    <property type="match status" value="1"/>
</dbReference>
<dbReference type="RefSeq" id="WP_236940604.1">
    <property type="nucleotide sequence ID" value="NZ_CP015363.1"/>
</dbReference>
<dbReference type="AlphaFoldDB" id="A0A1V0N305"/>
<dbReference type="GO" id="GO:0048038">
    <property type="term" value="F:quinone binding"/>
    <property type="evidence" value="ECO:0007669"/>
    <property type="project" value="InterPro"/>
</dbReference>
<dbReference type="GO" id="GO:0016651">
    <property type="term" value="F:oxidoreductase activity, acting on NAD(P)H"/>
    <property type="evidence" value="ECO:0007669"/>
    <property type="project" value="InterPro"/>
</dbReference>
<gene>
    <name evidence="2" type="ORF">FAD_0621</name>
</gene>
<dbReference type="HAMAP" id="MF_01358">
    <property type="entry name" value="NDH1_NuoD"/>
    <property type="match status" value="1"/>
</dbReference>
<dbReference type="KEGG" id="fai:FAD_0621"/>
<evidence type="ECO:0000259" key="1">
    <source>
        <dbReference type="Pfam" id="PF00346"/>
    </source>
</evidence>
<dbReference type="Proteomes" id="UP000192050">
    <property type="component" value="Chromosome"/>
</dbReference>
<protein>
    <submittedName>
        <fullName evidence="2">NADH dehydrogenase subunit D</fullName>
    </submittedName>
</protein>
<accession>A0A1V0N305</accession>
<dbReference type="SUPFAM" id="SSF56762">
    <property type="entry name" value="HydB/Nqo4-like"/>
    <property type="match status" value="1"/>
</dbReference>